<evidence type="ECO:0000313" key="6">
    <source>
        <dbReference type="EMBL" id="CCK71028.1"/>
    </source>
</evidence>
<evidence type="ECO:0000313" key="7">
    <source>
        <dbReference type="Proteomes" id="UP000006310"/>
    </source>
</evidence>
<keyword evidence="2" id="KW-0479">Metal-binding</keyword>
<protein>
    <recommendedName>
        <fullName evidence="4">Protein yippee-like</fullName>
    </recommendedName>
</protein>
<dbReference type="eggNOG" id="KOG3399">
    <property type="taxonomic scope" value="Eukaryota"/>
</dbReference>
<evidence type="ECO:0000256" key="4">
    <source>
        <dbReference type="RuleBase" id="RU110713"/>
    </source>
</evidence>
<dbReference type="EMBL" id="HE978319">
    <property type="protein sequence ID" value="CCK71028.1"/>
    <property type="molecule type" value="Genomic_DNA"/>
</dbReference>
<keyword evidence="7" id="KW-1185">Reference proteome</keyword>
<dbReference type="PROSITE" id="PS51792">
    <property type="entry name" value="YIPPEE"/>
    <property type="match status" value="1"/>
</dbReference>
<dbReference type="AlphaFoldDB" id="J7RNB6"/>
<gene>
    <name evidence="6" type="primary">KNAG0F03660</name>
    <name evidence="6" type="ordered locus">KNAG_0F03660</name>
</gene>
<dbReference type="Pfam" id="PF03226">
    <property type="entry name" value="Yippee-Mis18"/>
    <property type="match status" value="1"/>
</dbReference>
<comment type="similarity">
    <text evidence="1 4">Belongs to the yippee family.</text>
</comment>
<feature type="domain" description="Yippee" evidence="5">
    <location>
        <begin position="60"/>
        <end position="157"/>
    </location>
</feature>
<dbReference type="HOGENOM" id="CLU_043857_4_1_1"/>
<evidence type="ECO:0000256" key="2">
    <source>
        <dbReference type="ARBA" id="ARBA00022723"/>
    </source>
</evidence>
<reference evidence="7" key="2">
    <citation type="submission" date="2012-08" db="EMBL/GenBank/DDBJ databases">
        <title>Genome sequence of Kazachstania naganishii.</title>
        <authorList>
            <person name="Gordon J.L."/>
            <person name="Armisen D."/>
            <person name="Proux-Wera E."/>
            <person name="OhEigeartaigh S.S."/>
            <person name="Byrne K.P."/>
            <person name="Wolfe K.H."/>
        </authorList>
    </citation>
    <scope>NUCLEOTIDE SEQUENCE [LARGE SCALE GENOMIC DNA]</scope>
    <source>
        <strain evidence="7">ATCC MYA-139 / BCRC 22969 / CBS 8797 / CCRC 22969 / KCTC 17520 / NBRC 10181 / NCYC 3082</strain>
    </source>
</reference>
<dbReference type="OMA" id="ETICKCT"/>
<dbReference type="PANTHER" id="PTHR13848">
    <property type="entry name" value="PROTEIN YIPPEE-LIKE CG15309-RELATED"/>
    <property type="match status" value="1"/>
</dbReference>
<dbReference type="RefSeq" id="XP_022465274.1">
    <property type="nucleotide sequence ID" value="XM_022608816.1"/>
</dbReference>
<sequence>MGIHLTSYIDPPSCWQRLSRKSCLAANRARESDDRHVTLLAPPGRRLRRRPRNLTLEKFVTYGCKCCRTHLSSSLQIISRDYHGRTGDAYLISHVCNVAEDKVEMRSMLTGDYLVCDIVCNLCKSLVGWKYLESERAEQKYKEGKYILELETICKCT</sequence>
<keyword evidence="3" id="KW-0862">Zinc</keyword>
<name>J7RNB6_HUIN7</name>
<accession>J7RNB6</accession>
<evidence type="ECO:0000256" key="3">
    <source>
        <dbReference type="ARBA" id="ARBA00022833"/>
    </source>
</evidence>
<dbReference type="InterPro" id="IPR004910">
    <property type="entry name" value="Yippee/Mis18/Cereblon"/>
</dbReference>
<dbReference type="STRING" id="1071383.J7RNB6"/>
<organism evidence="6 7">
    <name type="scientific">Huiozyma naganishii (strain ATCC MYA-139 / BCRC 22969 / CBS 8797 / KCTC 17520 / NBRC 10181 / NCYC 3082 / Yp74L-3)</name>
    <name type="common">Yeast</name>
    <name type="synonym">Kazachstania naganishii</name>
    <dbReference type="NCBI Taxonomy" id="1071383"/>
    <lineage>
        <taxon>Eukaryota</taxon>
        <taxon>Fungi</taxon>
        <taxon>Dikarya</taxon>
        <taxon>Ascomycota</taxon>
        <taxon>Saccharomycotina</taxon>
        <taxon>Saccharomycetes</taxon>
        <taxon>Saccharomycetales</taxon>
        <taxon>Saccharomycetaceae</taxon>
        <taxon>Huiozyma</taxon>
    </lineage>
</organism>
<dbReference type="GO" id="GO:0046872">
    <property type="term" value="F:metal ion binding"/>
    <property type="evidence" value="ECO:0007669"/>
    <property type="project" value="UniProtKB-KW"/>
</dbReference>
<proteinExistence type="inferred from homology"/>
<evidence type="ECO:0000259" key="5">
    <source>
        <dbReference type="PROSITE" id="PS51792"/>
    </source>
</evidence>
<dbReference type="Proteomes" id="UP000006310">
    <property type="component" value="Chromosome 6"/>
</dbReference>
<dbReference type="GeneID" id="34526743"/>
<dbReference type="KEGG" id="kng:KNAG_0F03660"/>
<dbReference type="InterPro" id="IPR039058">
    <property type="entry name" value="Yippee_fam"/>
</dbReference>
<dbReference type="InterPro" id="IPR034751">
    <property type="entry name" value="Yippee"/>
</dbReference>
<reference evidence="6 7" key="1">
    <citation type="journal article" date="2011" name="Proc. Natl. Acad. Sci. U.S.A.">
        <title>Evolutionary erosion of yeast sex chromosomes by mating-type switching accidents.</title>
        <authorList>
            <person name="Gordon J.L."/>
            <person name="Armisen D."/>
            <person name="Proux-Wera E."/>
            <person name="Oheigeartaigh S.S."/>
            <person name="Byrne K.P."/>
            <person name="Wolfe K.H."/>
        </authorList>
    </citation>
    <scope>NUCLEOTIDE SEQUENCE [LARGE SCALE GENOMIC DNA]</scope>
    <source>
        <strain evidence="7">ATCC MYA-139 / BCRC 22969 / CBS 8797 / CCRC 22969 / KCTC 17520 / NBRC 10181 / NCYC 3082</strain>
    </source>
</reference>
<dbReference type="OrthoDB" id="6407410at2759"/>
<evidence type="ECO:0000256" key="1">
    <source>
        <dbReference type="ARBA" id="ARBA00005613"/>
    </source>
</evidence>